<organism evidence="2 3">
    <name type="scientific">Lupinus luteus</name>
    <name type="common">European yellow lupine</name>
    <dbReference type="NCBI Taxonomy" id="3873"/>
    <lineage>
        <taxon>Eukaryota</taxon>
        <taxon>Viridiplantae</taxon>
        <taxon>Streptophyta</taxon>
        <taxon>Embryophyta</taxon>
        <taxon>Tracheophyta</taxon>
        <taxon>Spermatophyta</taxon>
        <taxon>Magnoliopsida</taxon>
        <taxon>eudicotyledons</taxon>
        <taxon>Gunneridae</taxon>
        <taxon>Pentapetalae</taxon>
        <taxon>rosids</taxon>
        <taxon>fabids</taxon>
        <taxon>Fabales</taxon>
        <taxon>Fabaceae</taxon>
        <taxon>Papilionoideae</taxon>
        <taxon>50 kb inversion clade</taxon>
        <taxon>genistoids sensu lato</taxon>
        <taxon>core genistoids</taxon>
        <taxon>Genisteae</taxon>
        <taxon>Lupinus</taxon>
    </lineage>
</organism>
<gene>
    <name evidence="2" type="ORF">LLUT_LOCUS3691</name>
</gene>
<feature type="compositionally biased region" description="Basic residues" evidence="1">
    <location>
        <begin position="312"/>
        <end position="323"/>
    </location>
</feature>
<feature type="compositionally biased region" description="Low complexity" evidence="1">
    <location>
        <begin position="120"/>
        <end position="238"/>
    </location>
</feature>
<accession>A0AAV1W058</accession>
<dbReference type="EMBL" id="CAXHTB010000003">
    <property type="protein sequence ID" value="CAL0302631.1"/>
    <property type="molecule type" value="Genomic_DNA"/>
</dbReference>
<evidence type="ECO:0000313" key="2">
    <source>
        <dbReference type="EMBL" id="CAL0302631.1"/>
    </source>
</evidence>
<feature type="region of interest" description="Disordered" evidence="1">
    <location>
        <begin position="75"/>
        <end position="334"/>
    </location>
</feature>
<feature type="region of interest" description="Disordered" evidence="1">
    <location>
        <begin position="431"/>
        <end position="477"/>
    </location>
</feature>
<dbReference type="GO" id="GO:0055028">
    <property type="term" value="C:cortical microtubule"/>
    <property type="evidence" value="ECO:0007669"/>
    <property type="project" value="TreeGrafter"/>
</dbReference>
<dbReference type="GO" id="GO:0043622">
    <property type="term" value="P:cortical microtubule organization"/>
    <property type="evidence" value="ECO:0007669"/>
    <property type="project" value="TreeGrafter"/>
</dbReference>
<feature type="compositionally biased region" description="Low complexity" evidence="1">
    <location>
        <begin position="439"/>
        <end position="455"/>
    </location>
</feature>
<dbReference type="PANTHER" id="PTHR31949:SF15">
    <property type="entry name" value="ENDOCHITINASE A-LIKE ISOFORM X1"/>
    <property type="match status" value="1"/>
</dbReference>
<proteinExistence type="predicted"/>
<dbReference type="PANTHER" id="PTHR31949">
    <property type="entry name" value="GASTRIC MUCIN-LIKE PROTEIN"/>
    <property type="match status" value="1"/>
</dbReference>
<dbReference type="Proteomes" id="UP001497480">
    <property type="component" value="Unassembled WGS sequence"/>
</dbReference>
<reference evidence="2 3" key="1">
    <citation type="submission" date="2024-03" db="EMBL/GenBank/DDBJ databases">
        <authorList>
            <person name="Martinez-Hernandez J."/>
        </authorList>
    </citation>
    <scope>NUCLEOTIDE SEQUENCE [LARGE SCALE GENOMIC DNA]</scope>
</reference>
<dbReference type="AlphaFoldDB" id="A0AAV1W058"/>
<feature type="region of interest" description="Disordered" evidence="1">
    <location>
        <begin position="20"/>
        <end position="42"/>
    </location>
</feature>
<keyword evidence="3" id="KW-1185">Reference proteome</keyword>
<sequence length="477" mass="51471">MVMIERDEELELFIEMKRREKDHEKNNLESNDGGANISNMVSSLPPRKTMAEELLNSENEKSDYDWLLAAPDSHISIKSGIETPNCRPTALKPRVSNIQVEPVSRSNVASKHHTPKHGLGSSPNGNRRPSPSRGPTPTTSRPSTPSGRPTLPSSNKSSRPSTPTSRNTSTASTKPIASPARSSTPTRSTVRASTPTTTRPSTVARKIFPRSTTPTLLSSTTSRARGISAPPIRPSSASKVRPVVAKHPVQSRGIFPPVKSRPWEPSEMPGFSHEAPPNLKTSWPERPASVSSTRSGVSNSRSSSVDAGSNGRSKRQSSTHSKGRASTGYGQITQSPIQALSRARFTDSDNESPVVIGTKMVERVVNMRKLAPPKNEDHHSAHNNSHRKSASSDSSGFGLTLSKKSLDMAMTHMDIRRNMQGNRLRPLVTNFRASPTYGSRSVGSSKSSTISVSDSPHATSSTASSELSVNNHAISYD</sequence>
<evidence type="ECO:0000313" key="3">
    <source>
        <dbReference type="Proteomes" id="UP001497480"/>
    </source>
</evidence>
<feature type="compositionally biased region" description="Polar residues" evidence="1">
    <location>
        <begin position="96"/>
        <end position="109"/>
    </location>
</feature>
<name>A0AAV1W058_LUPLU</name>
<feature type="compositionally biased region" description="Low complexity" evidence="1">
    <location>
        <begin position="288"/>
        <end position="311"/>
    </location>
</feature>
<feature type="region of interest" description="Disordered" evidence="1">
    <location>
        <begin position="372"/>
        <end position="398"/>
    </location>
</feature>
<feature type="compositionally biased region" description="Polar residues" evidence="1">
    <location>
        <begin position="456"/>
        <end position="477"/>
    </location>
</feature>
<protein>
    <submittedName>
        <fullName evidence="2">Uncharacterized protein</fullName>
    </submittedName>
</protein>
<evidence type="ECO:0000256" key="1">
    <source>
        <dbReference type="SAM" id="MobiDB-lite"/>
    </source>
</evidence>
<comment type="caution">
    <text evidence="2">The sequence shown here is derived from an EMBL/GenBank/DDBJ whole genome shotgun (WGS) entry which is preliminary data.</text>
</comment>